<evidence type="ECO:0000313" key="2">
    <source>
        <dbReference type="Proteomes" id="UP001168096"/>
    </source>
</evidence>
<dbReference type="EMBL" id="JASNRB020000009">
    <property type="protein sequence ID" value="MFJ1469351.1"/>
    <property type="molecule type" value="Genomic_DNA"/>
</dbReference>
<protein>
    <submittedName>
        <fullName evidence="1">Efflux RND transporter periplasmic adaptor subunit</fullName>
    </submittedName>
</protein>
<comment type="caution">
    <text evidence="1">The sequence shown here is derived from an EMBL/GenBank/DDBJ whole genome shotgun (WGS) entry which is preliminary data.</text>
</comment>
<accession>A0ACC7MHP3</accession>
<dbReference type="Proteomes" id="UP001168096">
    <property type="component" value="Unassembled WGS sequence"/>
</dbReference>
<evidence type="ECO:0000313" key="1">
    <source>
        <dbReference type="EMBL" id="MFJ1469351.1"/>
    </source>
</evidence>
<organism evidence="1 2">
    <name type="scientific">Massilia orientalis</name>
    <dbReference type="NCBI Taxonomy" id="3050128"/>
    <lineage>
        <taxon>Bacteria</taxon>
        <taxon>Pseudomonadati</taxon>
        <taxon>Pseudomonadota</taxon>
        <taxon>Betaproteobacteria</taxon>
        <taxon>Burkholderiales</taxon>
        <taxon>Oxalobacteraceae</taxon>
        <taxon>Telluria group</taxon>
        <taxon>Massilia</taxon>
    </lineage>
</organism>
<reference evidence="1" key="1">
    <citation type="submission" date="2024-11" db="EMBL/GenBank/DDBJ databases">
        <title>Description of Massilia orientalis sp. nov., isolated from rhizosphere soil of Ageratina adenophora.</title>
        <authorList>
            <person name="Wang Y."/>
        </authorList>
    </citation>
    <scope>NUCLEOTIDE SEQUENCE</scope>
    <source>
        <strain evidence="1">YIM B02787</strain>
    </source>
</reference>
<sequence>MPALIMDQAIPLDILHRRTRMRLASTLLVLGALCAAAWGLNRALRPSVSAADVVVAEVRRGNVDNTVGAAGVVIPVHEEVVASPGASRVAKVLAKPGQQVRAGDLLLELDDRDIRLALEALKEQLAQQDNRIATLKQELEQKRTQITSSLELLEIDLQAARATLERNEKLRSSGLVSGENLLTAQLNVKRTEIQLRQQRALLEATHRTTATNIAAADLQKAILQKQIAQQEQLLDRTRVRAPFGGMLTWLLEEEGASVAAGQLVARVSELNNYRVEATLSDFHARQLAPGQAVRVEQNGEVMAGAVHTILPEIQNGTIKLLVDLAQPRNPHLRNKMRVDVAVVTERRTNVLVVDGGPAFNGRGPQPAFVVRDGVARRTTLDLGAGDGKVVEVVAGAHAGDRVVVSDTADFKHRDSIRITN</sequence>
<gene>
    <name evidence="1" type="ORF">QPK29_016690</name>
</gene>
<keyword evidence="2" id="KW-1185">Reference proteome</keyword>
<name>A0ACC7MHP3_9BURK</name>
<proteinExistence type="predicted"/>